<feature type="transmembrane region" description="Helical" evidence="6">
    <location>
        <begin position="457"/>
        <end position="478"/>
    </location>
</feature>
<accession>A0A438N8N2</accession>
<name>A0A438N8N2_EXOME</name>
<feature type="transmembrane region" description="Helical" evidence="6">
    <location>
        <begin position="190"/>
        <end position="209"/>
    </location>
</feature>
<evidence type="ECO:0000313" key="9">
    <source>
        <dbReference type="Proteomes" id="UP000288859"/>
    </source>
</evidence>
<comment type="subcellular location">
    <subcellularLocation>
        <location evidence="1">Membrane</location>
        <topology evidence="1">Multi-pass membrane protein</topology>
    </subcellularLocation>
</comment>
<dbReference type="PANTHER" id="PTHR23501:SF49">
    <property type="entry name" value="MAJOR FACILITATOR SUPERFAMILY (MFS) PROFILE DOMAIN-CONTAINING PROTEIN"/>
    <property type="match status" value="1"/>
</dbReference>
<dbReference type="CDD" id="cd17502">
    <property type="entry name" value="MFS_Azr1_MDR_like"/>
    <property type="match status" value="1"/>
</dbReference>
<feature type="transmembrane region" description="Helical" evidence="6">
    <location>
        <begin position="332"/>
        <end position="352"/>
    </location>
</feature>
<dbReference type="PRINTS" id="PR01036">
    <property type="entry name" value="TCRTETB"/>
</dbReference>
<evidence type="ECO:0000256" key="3">
    <source>
        <dbReference type="ARBA" id="ARBA00022989"/>
    </source>
</evidence>
<feature type="domain" description="Major facilitator superfamily (MFS) profile" evidence="7">
    <location>
        <begin position="68"/>
        <end position="521"/>
    </location>
</feature>
<dbReference type="InterPro" id="IPR011701">
    <property type="entry name" value="MFS"/>
</dbReference>
<evidence type="ECO:0000256" key="4">
    <source>
        <dbReference type="ARBA" id="ARBA00023136"/>
    </source>
</evidence>
<feature type="transmembrane region" description="Helical" evidence="6">
    <location>
        <begin position="397"/>
        <end position="415"/>
    </location>
</feature>
<sequence length="574" mass="61331">MRPQNNENEMDFPTLEKRLSTVSEFSGFQPHPAVRPLEPNGALRDAANPSNGADDSASYPGPLALSLIVLGICLSVFIISLDRNIITTAIPEITADFRSHDAIGWYGSAYLLTASAFQPLYGRIYMAFTTKSTFLVALGVFQIGSVVVAACPSSDVLIVGRAIQGLGSAGLLTGSFVVATHSVRLQQRPILFAVVGILYGVGALCGPLLGGAMTDTIGWRWCFWINLPIGAVTFLTVLLCFKNKTQQFGVARPSFARRIVRLDWIGSCILLGAMAMLFLALQYSEERFAWSSARCIGLLSGFGATTVIFILWVTWRGETSLIPPRIVKQRTVAASCGAAFLIYGALLIHSYYLPVWFQAIKGTSAVTSGVNMIPYMAANAIFSLMAGIFVSKNGRFAPPSIVGCAIGTIGSGLLATMDENTPTSRWVGFQVLISAGLGMAIQQGFSAVQAMLPLEEVPIGTAAVVASQSLGGAIFVSVGNTLLQDHLLNENTAGTIPGVNVRAVFELGATQFRNVVPPESLPALVTLYNESLKGVFIAAVPLCGMAFVCSCFMEWKSIKRQEPSRNKDDGNEVV</sequence>
<feature type="transmembrane region" description="Helical" evidence="6">
    <location>
        <begin position="262"/>
        <end position="283"/>
    </location>
</feature>
<evidence type="ECO:0000256" key="1">
    <source>
        <dbReference type="ARBA" id="ARBA00004141"/>
    </source>
</evidence>
<feature type="transmembrane region" description="Helical" evidence="6">
    <location>
        <begin position="427"/>
        <end position="445"/>
    </location>
</feature>
<comment type="caution">
    <text evidence="8">The sequence shown here is derived from an EMBL/GenBank/DDBJ whole genome shotgun (WGS) entry which is preliminary data.</text>
</comment>
<feature type="transmembrane region" description="Helical" evidence="6">
    <location>
        <begin position="133"/>
        <end position="150"/>
    </location>
</feature>
<dbReference type="OrthoDB" id="10021397at2759"/>
<feature type="region of interest" description="Disordered" evidence="5">
    <location>
        <begin position="26"/>
        <end position="54"/>
    </location>
</feature>
<organism evidence="8 9">
    <name type="scientific">Exophiala mesophila</name>
    <name type="common">Black yeast-like fungus</name>
    <dbReference type="NCBI Taxonomy" id="212818"/>
    <lineage>
        <taxon>Eukaryota</taxon>
        <taxon>Fungi</taxon>
        <taxon>Dikarya</taxon>
        <taxon>Ascomycota</taxon>
        <taxon>Pezizomycotina</taxon>
        <taxon>Eurotiomycetes</taxon>
        <taxon>Chaetothyriomycetidae</taxon>
        <taxon>Chaetothyriales</taxon>
        <taxon>Herpotrichiellaceae</taxon>
        <taxon>Exophiala</taxon>
    </lineage>
</organism>
<proteinExistence type="predicted"/>
<feature type="transmembrane region" description="Helical" evidence="6">
    <location>
        <begin position="289"/>
        <end position="312"/>
    </location>
</feature>
<keyword evidence="2 6" id="KW-0812">Transmembrane</keyword>
<dbReference type="FunFam" id="1.20.1250.20:FF:000196">
    <property type="entry name" value="MFS toxin efflux pump (AflT)"/>
    <property type="match status" value="1"/>
</dbReference>
<feature type="transmembrane region" description="Helical" evidence="6">
    <location>
        <begin position="156"/>
        <end position="178"/>
    </location>
</feature>
<dbReference type="Gene3D" id="1.20.1720.10">
    <property type="entry name" value="Multidrug resistance protein D"/>
    <property type="match status" value="1"/>
</dbReference>
<dbReference type="InterPro" id="IPR020846">
    <property type="entry name" value="MFS_dom"/>
</dbReference>
<evidence type="ECO:0000256" key="2">
    <source>
        <dbReference type="ARBA" id="ARBA00022692"/>
    </source>
</evidence>
<dbReference type="PANTHER" id="PTHR23501">
    <property type="entry name" value="MAJOR FACILITATOR SUPERFAMILY"/>
    <property type="match status" value="1"/>
</dbReference>
<dbReference type="VEuPathDB" id="FungiDB:PV10_02322"/>
<dbReference type="Pfam" id="PF07690">
    <property type="entry name" value="MFS_1"/>
    <property type="match status" value="1"/>
</dbReference>
<dbReference type="AlphaFoldDB" id="A0A438N8N2"/>
<evidence type="ECO:0000256" key="6">
    <source>
        <dbReference type="SAM" id="Phobius"/>
    </source>
</evidence>
<feature type="transmembrane region" description="Helical" evidence="6">
    <location>
        <begin position="372"/>
        <end position="390"/>
    </location>
</feature>
<dbReference type="EMBL" id="NAJM01000014">
    <property type="protein sequence ID" value="RVX72095.1"/>
    <property type="molecule type" value="Genomic_DNA"/>
</dbReference>
<protein>
    <recommendedName>
        <fullName evidence="7">Major facilitator superfamily (MFS) profile domain-containing protein</fullName>
    </recommendedName>
</protein>
<feature type="transmembrane region" description="Helical" evidence="6">
    <location>
        <begin position="534"/>
        <end position="555"/>
    </location>
</feature>
<evidence type="ECO:0000259" key="7">
    <source>
        <dbReference type="PROSITE" id="PS50850"/>
    </source>
</evidence>
<evidence type="ECO:0000256" key="5">
    <source>
        <dbReference type="SAM" id="MobiDB-lite"/>
    </source>
</evidence>
<feature type="transmembrane region" description="Helical" evidence="6">
    <location>
        <begin position="221"/>
        <end position="241"/>
    </location>
</feature>
<feature type="transmembrane region" description="Helical" evidence="6">
    <location>
        <begin position="63"/>
        <end position="81"/>
    </location>
</feature>
<dbReference type="GO" id="GO:0022857">
    <property type="term" value="F:transmembrane transporter activity"/>
    <property type="evidence" value="ECO:0007669"/>
    <property type="project" value="InterPro"/>
</dbReference>
<evidence type="ECO:0000313" key="8">
    <source>
        <dbReference type="EMBL" id="RVX72095.1"/>
    </source>
</evidence>
<dbReference type="SUPFAM" id="SSF103473">
    <property type="entry name" value="MFS general substrate transporter"/>
    <property type="match status" value="1"/>
</dbReference>
<dbReference type="GO" id="GO:0005886">
    <property type="term" value="C:plasma membrane"/>
    <property type="evidence" value="ECO:0007669"/>
    <property type="project" value="TreeGrafter"/>
</dbReference>
<dbReference type="Proteomes" id="UP000288859">
    <property type="component" value="Unassembled WGS sequence"/>
</dbReference>
<keyword evidence="3 6" id="KW-1133">Transmembrane helix</keyword>
<dbReference type="InterPro" id="IPR036259">
    <property type="entry name" value="MFS_trans_sf"/>
</dbReference>
<dbReference type="Gene3D" id="1.20.1250.20">
    <property type="entry name" value="MFS general substrate transporter like domains"/>
    <property type="match status" value="1"/>
</dbReference>
<keyword evidence="4 6" id="KW-0472">Membrane</keyword>
<dbReference type="PROSITE" id="PS50850">
    <property type="entry name" value="MFS"/>
    <property type="match status" value="1"/>
</dbReference>
<gene>
    <name evidence="8" type="ORF">B0A52_04693</name>
</gene>
<reference evidence="8 9" key="1">
    <citation type="submission" date="2017-03" db="EMBL/GenBank/DDBJ databases">
        <title>Genomes of endolithic fungi from Antarctica.</title>
        <authorList>
            <person name="Coleine C."/>
            <person name="Masonjones S."/>
            <person name="Stajich J.E."/>
        </authorList>
    </citation>
    <scope>NUCLEOTIDE SEQUENCE [LARGE SCALE GENOMIC DNA]</scope>
    <source>
        <strain evidence="8 9">CCFEE 6314</strain>
    </source>
</reference>